<sequence>MIRRAMKDSSFESPRKGGEGAKNISPVSSLNRDPHVKISFTGCNSILESSLPSFHPSGIHDFAVCRWNKFYSWSFHHKQGAS</sequence>
<gene>
    <name evidence="2" type="ORF">JTE90_012192</name>
</gene>
<protein>
    <submittedName>
        <fullName evidence="2">Uncharacterized protein</fullName>
    </submittedName>
</protein>
<name>A0AAV6V9I8_9ARAC</name>
<evidence type="ECO:0000256" key="1">
    <source>
        <dbReference type="SAM" id="MobiDB-lite"/>
    </source>
</evidence>
<keyword evidence="3" id="KW-1185">Reference proteome</keyword>
<feature type="region of interest" description="Disordered" evidence="1">
    <location>
        <begin position="1"/>
        <end position="32"/>
    </location>
</feature>
<dbReference type="Proteomes" id="UP000827092">
    <property type="component" value="Unassembled WGS sequence"/>
</dbReference>
<reference evidence="2 3" key="1">
    <citation type="journal article" date="2022" name="Nat. Ecol. Evol.">
        <title>A masculinizing supergene underlies an exaggerated male reproductive morph in a spider.</title>
        <authorList>
            <person name="Hendrickx F."/>
            <person name="De Corte Z."/>
            <person name="Sonet G."/>
            <person name="Van Belleghem S.M."/>
            <person name="Kostlbacher S."/>
            <person name="Vangestel C."/>
        </authorList>
    </citation>
    <scope>NUCLEOTIDE SEQUENCE [LARGE SCALE GENOMIC DNA]</scope>
    <source>
        <strain evidence="2">W744_W776</strain>
    </source>
</reference>
<comment type="caution">
    <text evidence="2">The sequence shown here is derived from an EMBL/GenBank/DDBJ whole genome shotgun (WGS) entry which is preliminary data.</text>
</comment>
<evidence type="ECO:0000313" key="3">
    <source>
        <dbReference type="Proteomes" id="UP000827092"/>
    </source>
</evidence>
<organism evidence="2 3">
    <name type="scientific">Oedothorax gibbosus</name>
    <dbReference type="NCBI Taxonomy" id="931172"/>
    <lineage>
        <taxon>Eukaryota</taxon>
        <taxon>Metazoa</taxon>
        <taxon>Ecdysozoa</taxon>
        <taxon>Arthropoda</taxon>
        <taxon>Chelicerata</taxon>
        <taxon>Arachnida</taxon>
        <taxon>Araneae</taxon>
        <taxon>Araneomorphae</taxon>
        <taxon>Entelegynae</taxon>
        <taxon>Araneoidea</taxon>
        <taxon>Linyphiidae</taxon>
        <taxon>Erigoninae</taxon>
        <taxon>Oedothorax</taxon>
    </lineage>
</organism>
<dbReference type="EMBL" id="JAFNEN010000123">
    <property type="protein sequence ID" value="KAG8193390.1"/>
    <property type="molecule type" value="Genomic_DNA"/>
</dbReference>
<proteinExistence type="predicted"/>
<dbReference type="AlphaFoldDB" id="A0AAV6V9I8"/>
<feature type="compositionally biased region" description="Basic and acidic residues" evidence="1">
    <location>
        <begin position="1"/>
        <end position="19"/>
    </location>
</feature>
<accession>A0AAV6V9I8</accession>
<evidence type="ECO:0000313" key="2">
    <source>
        <dbReference type="EMBL" id="KAG8193390.1"/>
    </source>
</evidence>